<protein>
    <recommendedName>
        <fullName evidence="6">ADP-dependent (S)-NAD(P)H-hydrate dehydratase</fullName>
        <ecNumber evidence="6">4.2.1.136</ecNumber>
    </recommendedName>
    <alternativeName>
        <fullName evidence="6">ADP-dependent NAD(P)HX dehydratase</fullName>
    </alternativeName>
</protein>
<dbReference type="GO" id="GO:0052856">
    <property type="term" value="F:NAD(P)HX epimerase activity"/>
    <property type="evidence" value="ECO:0007669"/>
    <property type="project" value="TreeGrafter"/>
</dbReference>
<dbReference type="PANTHER" id="PTHR12592">
    <property type="entry name" value="ATP-DEPENDENT (S)-NAD(P)H-HYDRATE DEHYDRATASE FAMILY MEMBER"/>
    <property type="match status" value="1"/>
</dbReference>
<dbReference type="EC" id="4.2.1.136" evidence="6"/>
<sequence length="295" mass="29530">MSSPSEPSGTRVVTPALLRDWPLPATEASKYGRGQVLVVGGARGTPGAAMLAAVASLRAGAGRLSLAVAESVAVPVAVAIPESGVVGLPETSSGSVRGDGAERLADSVASSDAVLVGPGLDDAEETAALLRGLAPHVGDDTAVVLDAYALGVLPGLDEVVERLAGRLVLTPNTGEAARLLGREIDDDDLADAVAEIAARYGAVVSCYGEVADPTGGRWQMSTGYAGLATSGSGDVLAGVLCGLLARGADRAQATCWGTHLHAAAGDRLAARIGPTGFLARELLDELPVVLSELVA</sequence>
<keyword evidence="5 6" id="KW-0456">Lyase</keyword>
<dbReference type="Pfam" id="PF01256">
    <property type="entry name" value="Carb_kinase"/>
    <property type="match status" value="1"/>
</dbReference>
<evidence type="ECO:0000256" key="4">
    <source>
        <dbReference type="ARBA" id="ARBA00023027"/>
    </source>
</evidence>
<dbReference type="GO" id="GO:0005524">
    <property type="term" value="F:ATP binding"/>
    <property type="evidence" value="ECO:0007669"/>
    <property type="project" value="UniProtKB-KW"/>
</dbReference>
<dbReference type="InterPro" id="IPR029056">
    <property type="entry name" value="Ribokinase-like"/>
</dbReference>
<feature type="domain" description="YjeF C-terminal" evidence="7">
    <location>
        <begin position="13"/>
        <end position="293"/>
    </location>
</feature>
<dbReference type="Proteomes" id="UP000321181">
    <property type="component" value="Unassembled WGS sequence"/>
</dbReference>
<evidence type="ECO:0000256" key="1">
    <source>
        <dbReference type="ARBA" id="ARBA00022741"/>
    </source>
</evidence>
<feature type="binding site" evidence="6">
    <location>
        <position position="233"/>
    </location>
    <ligand>
        <name>AMP</name>
        <dbReference type="ChEBI" id="CHEBI:456215"/>
    </ligand>
</feature>
<evidence type="ECO:0000256" key="2">
    <source>
        <dbReference type="ARBA" id="ARBA00022840"/>
    </source>
</evidence>
<keyword evidence="4 6" id="KW-0520">NAD</keyword>
<comment type="catalytic activity">
    <reaction evidence="6">
        <text>(6S)-NADHX + ADP = AMP + phosphate + NADH + H(+)</text>
        <dbReference type="Rhea" id="RHEA:32223"/>
        <dbReference type="ChEBI" id="CHEBI:15378"/>
        <dbReference type="ChEBI" id="CHEBI:43474"/>
        <dbReference type="ChEBI" id="CHEBI:57945"/>
        <dbReference type="ChEBI" id="CHEBI:64074"/>
        <dbReference type="ChEBI" id="CHEBI:456215"/>
        <dbReference type="ChEBI" id="CHEBI:456216"/>
        <dbReference type="EC" id="4.2.1.136"/>
    </reaction>
</comment>
<dbReference type="NCBIfam" id="TIGR00196">
    <property type="entry name" value="yjeF_cterm"/>
    <property type="match status" value="1"/>
</dbReference>
<comment type="caution">
    <text evidence="6">Lacks conserved residue(s) required for the propagation of feature annotation.</text>
</comment>
<dbReference type="PROSITE" id="PS51383">
    <property type="entry name" value="YJEF_C_3"/>
    <property type="match status" value="1"/>
</dbReference>
<feature type="binding site" evidence="6">
    <location>
        <position position="234"/>
    </location>
    <ligand>
        <name>(6S)-NADPHX</name>
        <dbReference type="ChEBI" id="CHEBI:64076"/>
    </ligand>
</feature>
<dbReference type="EMBL" id="BJYY01000016">
    <property type="protein sequence ID" value="GEO34914.1"/>
    <property type="molecule type" value="Genomic_DNA"/>
</dbReference>
<dbReference type="GO" id="GO:0052855">
    <property type="term" value="F:ADP-dependent NAD(P)H-hydrate dehydratase activity"/>
    <property type="evidence" value="ECO:0007669"/>
    <property type="project" value="UniProtKB-UniRule"/>
</dbReference>
<dbReference type="RefSeq" id="WP_146905338.1">
    <property type="nucleotide sequence ID" value="NZ_BAAARM010000001.1"/>
</dbReference>
<feature type="binding site" evidence="6">
    <location>
        <position position="119"/>
    </location>
    <ligand>
        <name>(6S)-NADPHX</name>
        <dbReference type="ChEBI" id="CHEBI:64076"/>
    </ligand>
</feature>
<dbReference type="CDD" id="cd01171">
    <property type="entry name" value="YXKO-related"/>
    <property type="match status" value="1"/>
</dbReference>
<dbReference type="SUPFAM" id="SSF53613">
    <property type="entry name" value="Ribokinase-like"/>
    <property type="match status" value="1"/>
</dbReference>
<dbReference type="OrthoDB" id="9806925at2"/>
<keyword evidence="3 6" id="KW-0521">NADP</keyword>
<comment type="function">
    <text evidence="6">Catalyzes the dehydration of the S-form of NAD(P)HX at the expense of ADP, which is converted to AMP. Together with NAD(P)HX epimerase, which catalyzes the epimerization of the S- and R-forms, the enzyme allows the repair of both epimers of NAD(P)HX, a damaged form of NAD(P)H that is a result of enzymatic or heat-dependent hydration.</text>
</comment>
<comment type="catalytic activity">
    <reaction evidence="6">
        <text>(6S)-NADPHX + ADP = AMP + phosphate + NADPH + H(+)</text>
        <dbReference type="Rhea" id="RHEA:32235"/>
        <dbReference type="ChEBI" id="CHEBI:15378"/>
        <dbReference type="ChEBI" id="CHEBI:43474"/>
        <dbReference type="ChEBI" id="CHEBI:57783"/>
        <dbReference type="ChEBI" id="CHEBI:64076"/>
        <dbReference type="ChEBI" id="CHEBI:456215"/>
        <dbReference type="ChEBI" id="CHEBI:456216"/>
        <dbReference type="EC" id="4.2.1.136"/>
    </reaction>
</comment>
<evidence type="ECO:0000256" key="3">
    <source>
        <dbReference type="ARBA" id="ARBA00022857"/>
    </source>
</evidence>
<evidence type="ECO:0000313" key="8">
    <source>
        <dbReference type="EMBL" id="GEO34914.1"/>
    </source>
</evidence>
<evidence type="ECO:0000313" key="9">
    <source>
        <dbReference type="Proteomes" id="UP000321181"/>
    </source>
</evidence>
<name>A0A512DEK2_9CELL</name>
<evidence type="ECO:0000256" key="6">
    <source>
        <dbReference type="HAMAP-Rule" id="MF_01965"/>
    </source>
</evidence>
<comment type="cofactor">
    <cofactor evidence="6">
        <name>Mg(2+)</name>
        <dbReference type="ChEBI" id="CHEBI:18420"/>
    </cofactor>
</comment>
<dbReference type="GO" id="GO:0110051">
    <property type="term" value="P:metabolite repair"/>
    <property type="evidence" value="ECO:0007669"/>
    <property type="project" value="TreeGrafter"/>
</dbReference>
<feature type="binding site" evidence="6">
    <location>
        <position position="48"/>
    </location>
    <ligand>
        <name>(6S)-NADPHX</name>
        <dbReference type="ChEBI" id="CHEBI:64076"/>
    </ligand>
</feature>
<gene>
    <name evidence="6 8" type="primary">nnrD</name>
    <name evidence="8" type="ORF">CAE01nite_26390</name>
</gene>
<reference evidence="8 9" key="1">
    <citation type="submission" date="2019-07" db="EMBL/GenBank/DDBJ databases">
        <title>Whole genome shotgun sequence of Cellulomonas aerilata NBRC 106308.</title>
        <authorList>
            <person name="Hosoyama A."/>
            <person name="Uohara A."/>
            <person name="Ohji S."/>
            <person name="Ichikawa N."/>
        </authorList>
    </citation>
    <scope>NUCLEOTIDE SEQUENCE [LARGE SCALE GENOMIC DNA]</scope>
    <source>
        <strain evidence="8 9">NBRC 106308</strain>
    </source>
</reference>
<dbReference type="InterPro" id="IPR000631">
    <property type="entry name" value="CARKD"/>
</dbReference>
<evidence type="ECO:0000259" key="7">
    <source>
        <dbReference type="PROSITE" id="PS51383"/>
    </source>
</evidence>
<evidence type="ECO:0000256" key="5">
    <source>
        <dbReference type="ARBA" id="ARBA00023239"/>
    </source>
</evidence>
<organism evidence="8 9">
    <name type="scientific">Cellulomonas aerilata</name>
    <dbReference type="NCBI Taxonomy" id="515326"/>
    <lineage>
        <taxon>Bacteria</taxon>
        <taxon>Bacillati</taxon>
        <taxon>Actinomycetota</taxon>
        <taxon>Actinomycetes</taxon>
        <taxon>Micrococcales</taxon>
        <taxon>Cellulomonadaceae</taxon>
        <taxon>Cellulomonas</taxon>
    </lineage>
</organism>
<dbReference type="HAMAP" id="MF_01965">
    <property type="entry name" value="NADHX_dehydratase"/>
    <property type="match status" value="1"/>
</dbReference>
<comment type="subunit">
    <text evidence="6">Homotetramer.</text>
</comment>
<dbReference type="AlphaFoldDB" id="A0A512DEK2"/>
<dbReference type="GO" id="GO:0046496">
    <property type="term" value="P:nicotinamide nucleotide metabolic process"/>
    <property type="evidence" value="ECO:0007669"/>
    <property type="project" value="UniProtKB-UniRule"/>
</dbReference>
<dbReference type="PANTHER" id="PTHR12592:SF0">
    <property type="entry name" value="ATP-DEPENDENT (S)-NAD(P)H-HYDRATE DEHYDRATASE"/>
    <property type="match status" value="1"/>
</dbReference>
<proteinExistence type="inferred from homology"/>
<dbReference type="Gene3D" id="3.40.1190.20">
    <property type="match status" value="1"/>
</dbReference>
<comment type="caution">
    <text evidence="8">The sequence shown here is derived from an EMBL/GenBank/DDBJ whole genome shotgun (WGS) entry which is preliminary data.</text>
</comment>
<keyword evidence="1 6" id="KW-0547">Nucleotide-binding</keyword>
<keyword evidence="9" id="KW-1185">Reference proteome</keyword>
<comment type="similarity">
    <text evidence="6">Belongs to the NnrD/CARKD family.</text>
</comment>
<keyword evidence="2 6" id="KW-0067">ATP-binding</keyword>
<accession>A0A512DEK2</accession>